<sequence length="141" mass="15688">MGRKIKLVVDSSVMVKWVNSQEEKYLDQADKLAADCQKGKVRLLAPELAKYEVGNAIWKKGLELPMAKASLATIYAGPVEFVRQDESQAMRTMAIALDQKITFYDASFLSLAENVKAILVTANPKHQKTLSGVKVINLKDY</sequence>
<reference evidence="3 4" key="1">
    <citation type="submission" date="2017-09" db="EMBL/GenBank/DDBJ databases">
        <title>Depth-based differentiation of microbial function through sediment-hosted aquifers and enrichment of novel symbionts in the deep terrestrial subsurface.</title>
        <authorList>
            <person name="Probst A.J."/>
            <person name="Ladd B."/>
            <person name="Jarett J.K."/>
            <person name="Geller-Mcgrath D.E."/>
            <person name="Sieber C.M."/>
            <person name="Emerson J.B."/>
            <person name="Anantharaman K."/>
            <person name="Thomas B.C."/>
            <person name="Malmstrom R."/>
            <person name="Stieglmeier M."/>
            <person name="Klingl A."/>
            <person name="Woyke T."/>
            <person name="Ryan C.M."/>
            <person name="Banfield J.F."/>
        </authorList>
    </citation>
    <scope>NUCLEOTIDE SEQUENCE [LARGE SCALE GENOMIC DNA]</scope>
    <source>
        <strain evidence="3">CG23_combo_of_CG06-09_8_20_14_all_47_9</strain>
    </source>
</reference>
<dbReference type="AlphaFoldDB" id="A0A2H0B4V6"/>
<dbReference type="SUPFAM" id="SSF88723">
    <property type="entry name" value="PIN domain-like"/>
    <property type="match status" value="1"/>
</dbReference>
<dbReference type="InterPro" id="IPR002716">
    <property type="entry name" value="PIN_dom"/>
</dbReference>
<name>A0A2H0B4V6_9BACT</name>
<dbReference type="PANTHER" id="PTHR35901">
    <property type="entry name" value="RIBONUCLEASE VAPC3"/>
    <property type="match status" value="1"/>
</dbReference>
<evidence type="ECO:0000256" key="1">
    <source>
        <dbReference type="ARBA" id="ARBA00022842"/>
    </source>
</evidence>
<gene>
    <name evidence="3" type="ORF">COX09_04115</name>
</gene>
<dbReference type="Gene3D" id="3.40.50.1010">
    <property type="entry name" value="5'-nuclease"/>
    <property type="match status" value="1"/>
</dbReference>
<dbReference type="Proteomes" id="UP000231081">
    <property type="component" value="Unassembled WGS sequence"/>
</dbReference>
<proteinExistence type="predicted"/>
<dbReference type="Pfam" id="PF01850">
    <property type="entry name" value="PIN"/>
    <property type="match status" value="1"/>
</dbReference>
<keyword evidence="1" id="KW-0460">Magnesium</keyword>
<protein>
    <recommendedName>
        <fullName evidence="2">PIN domain-containing protein</fullName>
    </recommendedName>
</protein>
<dbReference type="InterPro" id="IPR044153">
    <property type="entry name" value="PIN_Pae0151-like"/>
</dbReference>
<evidence type="ECO:0000313" key="3">
    <source>
        <dbReference type="EMBL" id="PIP51978.1"/>
    </source>
</evidence>
<dbReference type="EMBL" id="PCSQ01000101">
    <property type="protein sequence ID" value="PIP51978.1"/>
    <property type="molecule type" value="Genomic_DNA"/>
</dbReference>
<dbReference type="PANTHER" id="PTHR35901:SF1">
    <property type="entry name" value="EXONUCLEASE VAPC9"/>
    <property type="match status" value="1"/>
</dbReference>
<organism evidence="3 4">
    <name type="scientific">Candidatus Beckwithbacteria bacterium CG23_combo_of_CG06-09_8_20_14_all_47_9</name>
    <dbReference type="NCBI Taxonomy" id="1974498"/>
    <lineage>
        <taxon>Bacteria</taxon>
        <taxon>Candidatus Beckwithiibacteriota</taxon>
    </lineage>
</organism>
<comment type="caution">
    <text evidence="3">The sequence shown here is derived from an EMBL/GenBank/DDBJ whole genome shotgun (WGS) entry which is preliminary data.</text>
</comment>
<evidence type="ECO:0000259" key="2">
    <source>
        <dbReference type="Pfam" id="PF01850"/>
    </source>
</evidence>
<evidence type="ECO:0000313" key="4">
    <source>
        <dbReference type="Proteomes" id="UP000231081"/>
    </source>
</evidence>
<dbReference type="CDD" id="cd09873">
    <property type="entry name" value="PIN_Pae0151-like"/>
    <property type="match status" value="1"/>
</dbReference>
<dbReference type="InterPro" id="IPR029060">
    <property type="entry name" value="PIN-like_dom_sf"/>
</dbReference>
<accession>A0A2H0B4V6</accession>
<feature type="domain" description="PIN" evidence="2">
    <location>
        <begin position="8"/>
        <end position="128"/>
    </location>
</feature>
<dbReference type="InterPro" id="IPR051619">
    <property type="entry name" value="TypeII_TA_RNase_PINc/VapC"/>
</dbReference>